<dbReference type="OrthoDB" id="1925408at2"/>
<protein>
    <submittedName>
        <fullName evidence="1">Uncharacterized protein</fullName>
    </submittedName>
</protein>
<reference evidence="1 2" key="1">
    <citation type="submission" date="2016-02" db="EMBL/GenBank/DDBJ databases">
        <title>Genome sequence of Clostridium thermobutyricum DSM 4928.</title>
        <authorList>
            <person name="Poehlein A."/>
            <person name="Daniel R."/>
        </authorList>
    </citation>
    <scope>NUCLEOTIDE SEQUENCE [LARGE SCALE GENOMIC DNA]</scope>
    <source>
        <strain evidence="1 2">DSM 4928</strain>
    </source>
</reference>
<proteinExistence type="predicted"/>
<evidence type="ECO:0000313" key="1">
    <source>
        <dbReference type="EMBL" id="OPX49556.1"/>
    </source>
</evidence>
<dbReference type="EMBL" id="LTAY01000022">
    <property type="protein sequence ID" value="OPX49556.1"/>
    <property type="molecule type" value="Genomic_DNA"/>
</dbReference>
<dbReference type="NCBIfam" id="NF010218">
    <property type="entry name" value="PRK13678.2-1"/>
    <property type="match status" value="1"/>
</dbReference>
<dbReference type="Pfam" id="PF06949">
    <property type="entry name" value="DUF1292"/>
    <property type="match status" value="1"/>
</dbReference>
<sequence>MEVNEIMSFKDEDGNKVDFEVVAKIFLEETKKEYLLLTSVEDDADDMYMFRIDVVDEKEELNLVEDDKEFLAVKKEYKKLLY</sequence>
<evidence type="ECO:0000313" key="2">
    <source>
        <dbReference type="Proteomes" id="UP000191448"/>
    </source>
</evidence>
<dbReference type="AlphaFoldDB" id="A0A1V4SXV4"/>
<organism evidence="1 2">
    <name type="scientific">Clostridium thermobutyricum DSM 4928</name>
    <dbReference type="NCBI Taxonomy" id="1121339"/>
    <lineage>
        <taxon>Bacteria</taxon>
        <taxon>Bacillati</taxon>
        <taxon>Bacillota</taxon>
        <taxon>Clostridia</taxon>
        <taxon>Eubacteriales</taxon>
        <taxon>Clostridiaceae</taxon>
        <taxon>Clostridium</taxon>
    </lineage>
</organism>
<gene>
    <name evidence="1" type="ORF">CLTHE_05300</name>
</gene>
<dbReference type="Proteomes" id="UP000191448">
    <property type="component" value="Unassembled WGS sequence"/>
</dbReference>
<name>A0A1V4SXV4_9CLOT</name>
<accession>A0A1V4SXV4</accession>
<dbReference type="RefSeq" id="WP_002597044.1">
    <property type="nucleotide sequence ID" value="NZ_LTAY01000022.1"/>
</dbReference>
<comment type="caution">
    <text evidence="1">The sequence shown here is derived from an EMBL/GenBank/DDBJ whole genome shotgun (WGS) entry which is preliminary data.</text>
</comment>
<dbReference type="InterPro" id="IPR009711">
    <property type="entry name" value="UPF0473"/>
</dbReference>